<dbReference type="GO" id="GO:0005886">
    <property type="term" value="C:plasma membrane"/>
    <property type="evidence" value="ECO:0007669"/>
    <property type="project" value="UniProtKB-SubCell"/>
</dbReference>
<comment type="caution">
    <text evidence="6">The sequence shown here is derived from an EMBL/GenBank/DDBJ whole genome shotgun (WGS) entry which is preliminary data.</text>
</comment>
<comment type="subcellular location">
    <subcellularLocation>
        <location evidence="1">Cell membrane</location>
    </subcellularLocation>
</comment>
<dbReference type="EMBL" id="DXFQ01000100">
    <property type="protein sequence ID" value="HIX20078.1"/>
    <property type="molecule type" value="Genomic_DNA"/>
</dbReference>
<dbReference type="Pfam" id="PF13624">
    <property type="entry name" value="SurA_N_3"/>
    <property type="match status" value="1"/>
</dbReference>
<dbReference type="PANTHER" id="PTHR47529:SF1">
    <property type="entry name" value="PERIPLASMIC CHAPERONE PPID"/>
    <property type="match status" value="1"/>
</dbReference>
<dbReference type="SUPFAM" id="SSF109998">
    <property type="entry name" value="Triger factor/SurA peptide-binding domain-like"/>
    <property type="match status" value="1"/>
</dbReference>
<keyword evidence="3 5" id="KW-0472">Membrane</keyword>
<keyword evidence="2" id="KW-1003">Cell membrane</keyword>
<feature type="transmembrane region" description="Helical" evidence="5">
    <location>
        <begin position="12"/>
        <end position="31"/>
    </location>
</feature>
<dbReference type="PANTHER" id="PTHR47529">
    <property type="entry name" value="PEPTIDYL-PROLYL CIS-TRANS ISOMERASE D"/>
    <property type="match status" value="1"/>
</dbReference>
<evidence type="ECO:0000256" key="4">
    <source>
        <dbReference type="ARBA" id="ARBA00023186"/>
    </source>
</evidence>
<dbReference type="AlphaFoldDB" id="A0A9D2AI58"/>
<dbReference type="Proteomes" id="UP000823964">
    <property type="component" value="Unassembled WGS sequence"/>
</dbReference>
<organism evidence="6 7">
    <name type="scientific">Candidatus Akkermansia intestinigallinarum</name>
    <dbReference type="NCBI Taxonomy" id="2838431"/>
    <lineage>
        <taxon>Bacteria</taxon>
        <taxon>Pseudomonadati</taxon>
        <taxon>Verrucomicrobiota</taxon>
        <taxon>Verrucomicrobiia</taxon>
        <taxon>Verrucomicrobiales</taxon>
        <taxon>Akkermansiaceae</taxon>
        <taxon>Akkermansia</taxon>
    </lineage>
</organism>
<sequence>MNILDFIRRNSVIVLIAIAGVGTGLIVMDYAGNSSLFSRDYYFKVGDTNYSYEDYLNLGEGGSAGLSRMIYACDNMVRNAFDKNKNQKIDDDEAAAMEAWYESNADSPLVLSRAQLQMTLQLWSMAPTKRAETNVAITRAIIRREGEELGLRPSREQIDAYLHQLPCLMENGQFSEQRYNQLSGREADHSTSQERAFRELVADIITWNALCELHTGSLSTHPSTQMLITDVLFQNFSGKSVWLPASAVEAPAEPTEEQIKAFWELNKDNYKTDERRIVTVYTLTAKSGSMNNNVTSQVMMQVHESAGRGLETILQSNAESPENPPFSFSKETLPICTLGELPEALKLEVPVAGGGQATLGQLAFTSVKPGNAPTLADYEKALAAGNTEGLARMSQLCGPFSHEGKSIIMRVEAVEAPTVLSYEDAREKALTDLRKQNELDAITKAGNELRETLDKALAKGQGDAAFTMAHAMGGQVSDFGPCSLQSRSTLPTGYTMETLLSVPSNKVAEPQISEEGASLAIVTSRTVTDDDAYRTSRMIFSMQANSSLKQMLIRDWLLSAYQRYELKLSENASGRD</sequence>
<evidence type="ECO:0000313" key="7">
    <source>
        <dbReference type="Proteomes" id="UP000823964"/>
    </source>
</evidence>
<dbReference type="InterPro" id="IPR027304">
    <property type="entry name" value="Trigger_fact/SurA_dom_sf"/>
</dbReference>
<evidence type="ECO:0000313" key="6">
    <source>
        <dbReference type="EMBL" id="HIX20078.1"/>
    </source>
</evidence>
<evidence type="ECO:0000256" key="5">
    <source>
        <dbReference type="SAM" id="Phobius"/>
    </source>
</evidence>
<reference evidence="6" key="2">
    <citation type="submission" date="2021-04" db="EMBL/GenBank/DDBJ databases">
        <authorList>
            <person name="Gilroy R."/>
        </authorList>
    </citation>
    <scope>NUCLEOTIDE SEQUENCE</scope>
    <source>
        <strain evidence="6">14975</strain>
    </source>
</reference>
<keyword evidence="6" id="KW-0413">Isomerase</keyword>
<name>A0A9D2AI58_9BACT</name>
<reference evidence="6" key="1">
    <citation type="journal article" date="2021" name="PeerJ">
        <title>Extensive microbial diversity within the chicken gut microbiome revealed by metagenomics and culture.</title>
        <authorList>
            <person name="Gilroy R."/>
            <person name="Ravi A."/>
            <person name="Getino M."/>
            <person name="Pursley I."/>
            <person name="Horton D.L."/>
            <person name="Alikhan N.F."/>
            <person name="Baker D."/>
            <person name="Gharbi K."/>
            <person name="Hall N."/>
            <person name="Watson M."/>
            <person name="Adriaenssens E.M."/>
            <person name="Foster-Nyarko E."/>
            <person name="Jarju S."/>
            <person name="Secka A."/>
            <person name="Antonio M."/>
            <person name="Oren A."/>
            <person name="Chaudhuri R.R."/>
            <person name="La Ragione R."/>
            <person name="Hildebrand F."/>
            <person name="Pallen M.J."/>
        </authorList>
    </citation>
    <scope>NUCLEOTIDE SEQUENCE</scope>
    <source>
        <strain evidence="6">14975</strain>
    </source>
</reference>
<dbReference type="InterPro" id="IPR052029">
    <property type="entry name" value="PpiD_chaperone"/>
</dbReference>
<evidence type="ECO:0000256" key="2">
    <source>
        <dbReference type="ARBA" id="ARBA00022475"/>
    </source>
</evidence>
<evidence type="ECO:0000256" key="1">
    <source>
        <dbReference type="ARBA" id="ARBA00004236"/>
    </source>
</evidence>
<keyword evidence="4" id="KW-0143">Chaperone</keyword>
<gene>
    <name evidence="6" type="ORF">H9862_05680</name>
</gene>
<dbReference type="GO" id="GO:0016853">
    <property type="term" value="F:isomerase activity"/>
    <property type="evidence" value="ECO:0007669"/>
    <property type="project" value="UniProtKB-KW"/>
</dbReference>
<accession>A0A9D2AI58</accession>
<protein>
    <submittedName>
        <fullName evidence="6">Peptidylprolyl isomerase</fullName>
    </submittedName>
</protein>
<evidence type="ECO:0000256" key="3">
    <source>
        <dbReference type="ARBA" id="ARBA00023136"/>
    </source>
</evidence>
<keyword evidence="5" id="KW-1133">Transmembrane helix</keyword>
<proteinExistence type="predicted"/>
<keyword evidence="5" id="KW-0812">Transmembrane</keyword>